<gene>
    <name evidence="4" type="ORF">TDIB3V08_LOCUS493</name>
</gene>
<dbReference type="CDD" id="cd06769">
    <property type="entry name" value="PDZ_FRMPD1_3_4-like"/>
    <property type="match status" value="1"/>
</dbReference>
<dbReference type="SUPFAM" id="SSF54236">
    <property type="entry name" value="Ubiquitin-like"/>
    <property type="match status" value="1"/>
</dbReference>
<dbReference type="PANTHER" id="PTHR11552">
    <property type="entry name" value="GLUCOSE-METHANOL-CHOLINE GMC OXIDOREDUCTASE"/>
    <property type="match status" value="1"/>
</dbReference>
<dbReference type="SUPFAM" id="SSF50729">
    <property type="entry name" value="PH domain-like"/>
    <property type="match status" value="1"/>
</dbReference>
<reference evidence="4" key="1">
    <citation type="submission" date="2020-11" db="EMBL/GenBank/DDBJ databases">
        <authorList>
            <person name="Tran Van P."/>
        </authorList>
    </citation>
    <scope>NUCLEOTIDE SEQUENCE</scope>
</reference>
<dbReference type="InterPro" id="IPR001478">
    <property type="entry name" value="PDZ"/>
</dbReference>
<dbReference type="SUPFAM" id="SSF51905">
    <property type="entry name" value="FAD/NAD(P)-binding domain"/>
    <property type="match status" value="1"/>
</dbReference>
<proteinExistence type="inferred from homology"/>
<dbReference type="FunFam" id="2.30.42.10:FF:000053">
    <property type="entry name" value="FERM and PDZ domain-containing protein 4"/>
    <property type="match status" value="1"/>
</dbReference>
<dbReference type="InterPro" id="IPR019749">
    <property type="entry name" value="Band_41_domain"/>
</dbReference>
<protein>
    <recommendedName>
        <fullName evidence="3">PDZ domain-containing protein</fullName>
    </recommendedName>
</protein>
<evidence type="ECO:0000313" key="4">
    <source>
        <dbReference type="EMBL" id="CAD7194055.1"/>
    </source>
</evidence>
<dbReference type="Pfam" id="PF21989">
    <property type="entry name" value="RA_2"/>
    <property type="match status" value="1"/>
</dbReference>
<dbReference type="InterPro" id="IPR029071">
    <property type="entry name" value="Ubiquitin-like_domsf"/>
</dbReference>
<dbReference type="Gene3D" id="1.20.80.10">
    <property type="match status" value="1"/>
</dbReference>
<dbReference type="PROSITE" id="PS50106">
    <property type="entry name" value="PDZ"/>
    <property type="match status" value="1"/>
</dbReference>
<dbReference type="InterPro" id="IPR035963">
    <property type="entry name" value="FERM_2"/>
</dbReference>
<dbReference type="SUPFAM" id="SSF47031">
    <property type="entry name" value="Second domain of FERM"/>
    <property type="match status" value="1"/>
</dbReference>
<feature type="domain" description="PDZ" evidence="3">
    <location>
        <begin position="857"/>
        <end position="934"/>
    </location>
</feature>
<name>A0A7R8V9B5_TIMDO</name>
<dbReference type="InterPro" id="IPR036034">
    <property type="entry name" value="PDZ_sf"/>
</dbReference>
<dbReference type="EMBL" id="OA564377">
    <property type="protein sequence ID" value="CAD7194055.1"/>
    <property type="molecule type" value="Genomic_DNA"/>
</dbReference>
<dbReference type="GO" id="GO:0050660">
    <property type="term" value="F:flavin adenine dinucleotide binding"/>
    <property type="evidence" value="ECO:0007669"/>
    <property type="project" value="InterPro"/>
</dbReference>
<dbReference type="Gene3D" id="3.30.560.10">
    <property type="entry name" value="Glucose Oxidase, domain 3"/>
    <property type="match status" value="1"/>
</dbReference>
<dbReference type="PROSITE" id="PS00624">
    <property type="entry name" value="GMC_OXRED_2"/>
    <property type="match status" value="1"/>
</dbReference>
<accession>A0A7R8V9B5</accession>
<dbReference type="InterPro" id="IPR007867">
    <property type="entry name" value="GMC_OxRtase_C"/>
</dbReference>
<keyword evidence="2" id="KW-0285">Flavoprotein</keyword>
<organism evidence="4">
    <name type="scientific">Timema douglasi</name>
    <name type="common">Walking stick</name>
    <dbReference type="NCBI Taxonomy" id="61478"/>
    <lineage>
        <taxon>Eukaryota</taxon>
        <taxon>Metazoa</taxon>
        <taxon>Ecdysozoa</taxon>
        <taxon>Arthropoda</taxon>
        <taxon>Hexapoda</taxon>
        <taxon>Insecta</taxon>
        <taxon>Pterygota</taxon>
        <taxon>Neoptera</taxon>
        <taxon>Polyneoptera</taxon>
        <taxon>Phasmatodea</taxon>
        <taxon>Timematodea</taxon>
        <taxon>Timematoidea</taxon>
        <taxon>Timematidae</taxon>
        <taxon>Timema</taxon>
    </lineage>
</organism>
<dbReference type="SUPFAM" id="SSF50156">
    <property type="entry name" value="PDZ domain-like"/>
    <property type="match status" value="1"/>
</dbReference>
<dbReference type="InterPro" id="IPR014352">
    <property type="entry name" value="FERM/acyl-CoA-bd_prot_sf"/>
</dbReference>
<dbReference type="PANTHER" id="PTHR11552:SF186">
    <property type="entry name" value="GLUCOSE-METHANOL-CHOLINE OXIDOREDUCTASE N-TERMINAL DOMAIN-CONTAINING PROTEIN"/>
    <property type="match status" value="1"/>
</dbReference>
<dbReference type="SMART" id="SM00295">
    <property type="entry name" value="B41"/>
    <property type="match status" value="1"/>
</dbReference>
<dbReference type="GO" id="GO:0016614">
    <property type="term" value="F:oxidoreductase activity, acting on CH-OH group of donors"/>
    <property type="evidence" value="ECO:0007669"/>
    <property type="project" value="InterPro"/>
</dbReference>
<dbReference type="InterPro" id="IPR019748">
    <property type="entry name" value="FERM_central"/>
</dbReference>
<dbReference type="InterPro" id="IPR036188">
    <property type="entry name" value="FAD/NAD-bd_sf"/>
</dbReference>
<dbReference type="Gene3D" id="3.10.20.90">
    <property type="entry name" value="Phosphatidylinositol 3-kinase Catalytic Subunit, Chain A, domain 1"/>
    <property type="match status" value="1"/>
</dbReference>
<comment type="similarity">
    <text evidence="1 2">Belongs to the GMC oxidoreductase family.</text>
</comment>
<dbReference type="SUPFAM" id="SSF54373">
    <property type="entry name" value="FAD-linked reductases, C-terminal domain"/>
    <property type="match status" value="1"/>
</dbReference>
<evidence type="ECO:0000256" key="1">
    <source>
        <dbReference type="ARBA" id="ARBA00010790"/>
    </source>
</evidence>
<dbReference type="Gene3D" id="3.50.50.60">
    <property type="entry name" value="FAD/NAD(P)-binding domain"/>
    <property type="match status" value="1"/>
</dbReference>
<dbReference type="Pfam" id="PF00373">
    <property type="entry name" value="FERM_M"/>
    <property type="match status" value="1"/>
</dbReference>
<dbReference type="Pfam" id="PF05199">
    <property type="entry name" value="GMC_oxred_C"/>
    <property type="match status" value="1"/>
</dbReference>
<evidence type="ECO:0000256" key="2">
    <source>
        <dbReference type="RuleBase" id="RU003968"/>
    </source>
</evidence>
<sequence>MASLGFTRRRIDISRAIFTLFFVNAMEVGIKLFRPDITDQGHRPQDLESRGRHFRDVYDFIVVGAGSSGAVIANRLSEELGWSVLLLEAGGDETRISDVPVMMATLQRGPLDWNYVTEYQEGFCQAMENGRCLWPRGKLLGGTSAINGMIYVRGNRRDYDNWASMGNPEWSYDQVLPYFKKSEDMRIDKYKNSLYHGVGGYLSVEEYRYYTPLLGYLLQAVQEVGHKLLDFNGETQSGFNFAYGTLRGGVRCSTAKAFLRPARDRLNLDISLHSLAERVVIDPQTKVVQGLVFSKKGRTYNIGVKKEVILSAGALNSPQILMLSGVGPADHLREVGISPVILDLHVGQNLQDHIALGGIVYTVDKPLGNTLPRISEVSVLTDMLLNNKGPMMAMGVAQALGFASSSLCNSSDYPDIGYYLSAVTDNIDGGVFLKNIVGYTDEFYNKVYEPILYQDSYLSFGTLLRPKSRGYVKLRDKSPHSPPLIYPNFLTHRDDIKILVEAGRLSQHLSNTPTMRSIGAKLNPNKFPGCEHYKMMSDQYLECALRKYTMTLWHPSGTCKMGPDSDPYAVLDSRLRVRGVQGLRVADASIMPDIVSGNLNVPCIMIGEKVSDLINHLTQTSSWLPPAETWVQSSSGFPYGWEQATDQDGKSYFIKNDKHIIGGGRTSNVMFTRLVSLDAAGKLWQTNKRRPDSHSTNHNFTFMRHFFLHKPRQYDMKGDAWKHALINDCECRVASRGVLPYLTRTALGNVLTLHSAALTGSGNQIDTRSLVPFVICSDCEERIEKLPLAPSAEILYLDLCVIGDPVDSKIDTLARSITCMSKILGSIPDIYNCHLNKTTTYEDPRKDWTEEPPQPREVELTRHPELGFGFVAGSEKPVIVRFVTEGGPSVDKLQPGDQILVINGEDVKKAPRDHVIQLVRACKDTVRLLVCQPPLDNSARKSALLSAAKKAKLKSNPSRVRFAEGVVVNGSPLFPPSTFSLGDSSVPFMPNVLKVFLENGQTKSFKYDSTTLVRDVVGSLQQKLCIKSMEHFSLVVEHVKSLRRNKITLLDPQEPLARCCNDVVQERYAPELKYDIALRLAALHIHQHAVSNNMTGKITVKAIENEFGLERFVPVSLMTSMKRKELRKLISHFLKLNHNLSPSGQKSLTSLQAKLYYLNIIGELPSYGAKCFSTNIRDSNMERVILVSPRFGISQITGLRNSVPVPLADIEHMNLVKVTREDELSRIVRIHFAPKEMKILVLNMEDRDAEEFVLVLQGYFRLLTGEELPVQQERDILWVDDSGWTFLEQYFRLTTDLKLRLYHLLLVTALNEDDPDRRAVFAEAWLAKLEENPELACHMI</sequence>
<dbReference type="SMART" id="SM00228">
    <property type="entry name" value="PDZ"/>
    <property type="match status" value="1"/>
</dbReference>
<dbReference type="CDD" id="cd14473">
    <property type="entry name" value="FERM_B-lobe"/>
    <property type="match status" value="1"/>
</dbReference>
<dbReference type="Pfam" id="PF00595">
    <property type="entry name" value="PDZ"/>
    <property type="match status" value="1"/>
</dbReference>
<dbReference type="GO" id="GO:0048513">
    <property type="term" value="P:animal organ development"/>
    <property type="evidence" value="ECO:0007669"/>
    <property type="project" value="UniProtKB-ARBA"/>
</dbReference>
<dbReference type="InterPro" id="IPR012132">
    <property type="entry name" value="GMC_OxRdtase"/>
</dbReference>
<dbReference type="Pfam" id="PF00732">
    <property type="entry name" value="GMC_oxred_N"/>
    <property type="match status" value="1"/>
</dbReference>
<dbReference type="InterPro" id="IPR000172">
    <property type="entry name" value="GMC_OxRdtase_N"/>
</dbReference>
<evidence type="ECO:0000259" key="3">
    <source>
        <dbReference type="PROSITE" id="PS50106"/>
    </source>
</evidence>
<dbReference type="Gene3D" id="2.30.42.10">
    <property type="match status" value="1"/>
</dbReference>
<dbReference type="GO" id="GO:0048731">
    <property type="term" value="P:system development"/>
    <property type="evidence" value="ECO:0007669"/>
    <property type="project" value="UniProtKB-ARBA"/>
</dbReference>
<dbReference type="PROSITE" id="PS00623">
    <property type="entry name" value="GMC_OXRED_1"/>
    <property type="match status" value="1"/>
</dbReference>
<keyword evidence="2" id="KW-0274">FAD</keyword>